<protein>
    <submittedName>
        <fullName evidence="1">Uncharacterized protein</fullName>
    </submittedName>
</protein>
<evidence type="ECO:0000313" key="1">
    <source>
        <dbReference type="EMBL" id="SJM49739.1"/>
    </source>
</evidence>
<dbReference type="OrthoDB" id="9871822at2"/>
<accession>A0A1R4F1D7</accession>
<proteinExistence type="predicted"/>
<dbReference type="Proteomes" id="UP000195766">
    <property type="component" value="Unassembled WGS sequence"/>
</dbReference>
<organism evidence="1 2">
    <name type="scientific">Brevundimonas diminuta 3F5N</name>
    <dbReference type="NCBI Taxonomy" id="1255603"/>
    <lineage>
        <taxon>Bacteria</taxon>
        <taxon>Pseudomonadati</taxon>
        <taxon>Pseudomonadota</taxon>
        <taxon>Alphaproteobacteria</taxon>
        <taxon>Caulobacterales</taxon>
        <taxon>Caulobacteraceae</taxon>
        <taxon>Brevundimonas</taxon>
    </lineage>
</organism>
<name>A0A1R4F1D7_BREDI</name>
<dbReference type="EMBL" id="FUIE01000015">
    <property type="protein sequence ID" value="SJM49739.1"/>
    <property type="molecule type" value="Genomic_DNA"/>
</dbReference>
<sequence>MSAQIIPLNPQRCAALAPSEQVARISDVVTGEIASLATDRKDSIRVARLFTRQAALYAGWLQPLETAQSLRALADELEGMA</sequence>
<gene>
    <name evidence="1" type="ORF">FM111_02005</name>
</gene>
<reference evidence="1 2" key="1">
    <citation type="submission" date="2017-02" db="EMBL/GenBank/DDBJ databases">
        <authorList>
            <person name="Peterson S.W."/>
        </authorList>
    </citation>
    <scope>NUCLEOTIDE SEQUENCE [LARGE SCALE GENOMIC DNA]</scope>
    <source>
        <strain evidence="1 2">3F5N</strain>
    </source>
</reference>
<dbReference type="RefSeq" id="WP_087139076.1">
    <property type="nucleotide sequence ID" value="NZ_FUIE01000015.1"/>
</dbReference>
<evidence type="ECO:0000313" key="2">
    <source>
        <dbReference type="Proteomes" id="UP000195766"/>
    </source>
</evidence>
<dbReference type="AlphaFoldDB" id="A0A1R4F1D7"/>